<dbReference type="Proteomes" id="UP000285301">
    <property type="component" value="Unassembled WGS sequence"/>
</dbReference>
<name>A0A3S3P0Y9_9ACAR</name>
<dbReference type="SUPFAM" id="SSF54791">
    <property type="entry name" value="Eukaryotic type KH-domain (KH-domain type I)"/>
    <property type="match status" value="1"/>
</dbReference>
<sequence>MDILKPNYITIGKLCFRSLESWQNESESRRLREKTEEEAIDMMRASKCDDLCEDNDDNCDLNIERLKDSRLLLTVEVPKCFRGLIFGSKGQTKNRITSNTNTNIEIPRENQDGPLRIYGSSERDLRAARKRILDLIDSARQKTEFTHFIAITCENGDVKEKFIAFKNEVLSHCATSNGICDQLFQHPNRLHLTFGILVLLDERERKEAESLLQRVVREFAYNEDKVKMRFQGLEYMNDDPAEVDVLYAKMKQVEGCVDIQKLADNVVKEFSKIKLMKNVKSESVKFHLTLMNSKFKSRVENWNEENTSTTKYRRETFDARQVIREFGDYYFGECTVNDIAILRHDAYDDNGCYKVTARIKL</sequence>
<dbReference type="SMART" id="SM00322">
    <property type="entry name" value="KH"/>
    <property type="match status" value="1"/>
</dbReference>
<protein>
    <submittedName>
        <fullName evidence="3">Activating signal cointegrator 1 complex subunit 1-like protein</fullName>
    </submittedName>
</protein>
<dbReference type="InterPro" id="IPR004087">
    <property type="entry name" value="KH_dom"/>
</dbReference>
<evidence type="ECO:0000313" key="4">
    <source>
        <dbReference type="Proteomes" id="UP000285301"/>
    </source>
</evidence>
<dbReference type="AlphaFoldDB" id="A0A3S3P0Y9"/>
<dbReference type="STRING" id="1965070.A0A3S3P0Y9"/>
<dbReference type="EMBL" id="NCKU01002374">
    <property type="protein sequence ID" value="RWS09730.1"/>
    <property type="molecule type" value="Genomic_DNA"/>
</dbReference>
<evidence type="ECO:0000313" key="3">
    <source>
        <dbReference type="EMBL" id="RWS09730.1"/>
    </source>
</evidence>
<organism evidence="3 4">
    <name type="scientific">Dinothrombium tinctorium</name>
    <dbReference type="NCBI Taxonomy" id="1965070"/>
    <lineage>
        <taxon>Eukaryota</taxon>
        <taxon>Metazoa</taxon>
        <taxon>Ecdysozoa</taxon>
        <taxon>Arthropoda</taxon>
        <taxon>Chelicerata</taxon>
        <taxon>Arachnida</taxon>
        <taxon>Acari</taxon>
        <taxon>Acariformes</taxon>
        <taxon>Trombidiformes</taxon>
        <taxon>Prostigmata</taxon>
        <taxon>Anystina</taxon>
        <taxon>Parasitengona</taxon>
        <taxon>Trombidioidea</taxon>
        <taxon>Trombidiidae</taxon>
        <taxon>Dinothrombium</taxon>
    </lineage>
</organism>
<comment type="caution">
    <text evidence="3">The sequence shown here is derived from an EMBL/GenBank/DDBJ whole genome shotgun (WGS) entry which is preliminary data.</text>
</comment>
<dbReference type="InterPro" id="IPR004088">
    <property type="entry name" value="KH_dom_type_1"/>
</dbReference>
<dbReference type="Pfam" id="PF00013">
    <property type="entry name" value="KH_1"/>
    <property type="match status" value="1"/>
</dbReference>
<dbReference type="GO" id="GO:0006307">
    <property type="term" value="P:DNA alkylation repair"/>
    <property type="evidence" value="ECO:0007669"/>
    <property type="project" value="InterPro"/>
</dbReference>
<dbReference type="InterPro" id="IPR009210">
    <property type="entry name" value="ASCC1"/>
</dbReference>
<dbReference type="OrthoDB" id="277832at2759"/>
<dbReference type="Gene3D" id="3.30.1370.10">
    <property type="entry name" value="K Homology domain, type 1"/>
    <property type="match status" value="1"/>
</dbReference>
<dbReference type="PROSITE" id="PS50084">
    <property type="entry name" value="KH_TYPE_1"/>
    <property type="match status" value="1"/>
</dbReference>
<dbReference type="InterPro" id="IPR019510">
    <property type="entry name" value="AKAP7-like_phosphoesterase"/>
</dbReference>
<dbReference type="InterPro" id="IPR036612">
    <property type="entry name" value="KH_dom_type_1_sf"/>
</dbReference>
<dbReference type="Gene3D" id="3.90.1140.10">
    <property type="entry name" value="Cyclic phosphodiesterase"/>
    <property type="match status" value="1"/>
</dbReference>
<dbReference type="PIRSF" id="PIRSF027019">
    <property type="entry name" value="Euk_LigT"/>
    <property type="match status" value="1"/>
</dbReference>
<dbReference type="GO" id="GO:0005634">
    <property type="term" value="C:nucleus"/>
    <property type="evidence" value="ECO:0007669"/>
    <property type="project" value="TreeGrafter"/>
</dbReference>
<dbReference type="PANTHER" id="PTHR13360:SF1">
    <property type="entry name" value="ACTIVATING SIGNAL COINTEGRATOR 1 COMPLEX SUBUNIT 1"/>
    <property type="match status" value="1"/>
</dbReference>
<gene>
    <name evidence="3" type="ORF">B4U79_01201</name>
</gene>
<dbReference type="GO" id="GO:0006355">
    <property type="term" value="P:regulation of DNA-templated transcription"/>
    <property type="evidence" value="ECO:0007669"/>
    <property type="project" value="TreeGrafter"/>
</dbReference>
<dbReference type="PANTHER" id="PTHR13360">
    <property type="entry name" value="ACTIVATING SIGNAL COINTEGRATOR 1 COMPLEX SUBUNIT 1"/>
    <property type="match status" value="1"/>
</dbReference>
<keyword evidence="1" id="KW-0694">RNA-binding</keyword>
<dbReference type="Pfam" id="PF10469">
    <property type="entry name" value="AKAP7_NLS"/>
    <property type="match status" value="1"/>
</dbReference>
<dbReference type="SUPFAM" id="SSF55144">
    <property type="entry name" value="LigT-like"/>
    <property type="match status" value="1"/>
</dbReference>
<keyword evidence="4" id="KW-1185">Reference proteome</keyword>
<dbReference type="GO" id="GO:0003723">
    <property type="term" value="F:RNA binding"/>
    <property type="evidence" value="ECO:0007669"/>
    <property type="project" value="UniProtKB-UniRule"/>
</dbReference>
<dbReference type="InterPro" id="IPR009097">
    <property type="entry name" value="Cyclic_Pdiesterase"/>
</dbReference>
<evidence type="ECO:0000256" key="1">
    <source>
        <dbReference type="PROSITE-ProRule" id="PRU00117"/>
    </source>
</evidence>
<evidence type="ECO:0000259" key="2">
    <source>
        <dbReference type="SMART" id="SM00322"/>
    </source>
</evidence>
<feature type="domain" description="K Homology" evidence="2">
    <location>
        <begin position="69"/>
        <end position="137"/>
    </location>
</feature>
<accession>A0A3S3P0Y9</accession>
<proteinExistence type="predicted"/>
<reference evidence="3 4" key="1">
    <citation type="journal article" date="2018" name="Gigascience">
        <title>Genomes of trombidid mites reveal novel predicted allergens and laterally-transferred genes associated with secondary metabolism.</title>
        <authorList>
            <person name="Dong X."/>
            <person name="Chaisiri K."/>
            <person name="Xia D."/>
            <person name="Armstrong S.D."/>
            <person name="Fang Y."/>
            <person name="Donnelly M.J."/>
            <person name="Kadowaki T."/>
            <person name="McGarry J.W."/>
            <person name="Darby A.C."/>
            <person name="Makepeace B.L."/>
        </authorList>
    </citation>
    <scope>NUCLEOTIDE SEQUENCE [LARGE SCALE GENOMIC DNA]</scope>
    <source>
        <strain evidence="3">UoL-WK</strain>
    </source>
</reference>
<dbReference type="CDD" id="cd22411">
    <property type="entry name" value="KH-I_Vigilin_rpt8"/>
    <property type="match status" value="1"/>
</dbReference>